<dbReference type="InterPro" id="IPR006578">
    <property type="entry name" value="MADF-dom"/>
</dbReference>
<dbReference type="PROSITE" id="PS51029">
    <property type="entry name" value="MADF"/>
    <property type="match status" value="1"/>
</dbReference>
<dbReference type="GO" id="GO:0005634">
    <property type="term" value="C:nucleus"/>
    <property type="evidence" value="ECO:0007669"/>
    <property type="project" value="TreeGrafter"/>
</dbReference>
<sequence>MPLNIYGARSTAPSPRKRLTTDALVRAVKEFPCLYHSEHPYFKNTPLKRECWKKIGANFGVSGSVCQSKFKNAKDTYKRAKNALRKAMQRQHDVKHERRPWQTWQHFDVMKELLDSAPAPTESEDLSVPIAEADDDSGSIQSFGSITISYEPDLSSEEKLAKTESTEPVSNCVVPPARKTEDTIQYVASLETTMANSSHKAEDVDRDLSSLETTMANSMAKCMEHLKMLQDERKEGGEQKDTIYHFCMYVASCIRELNRKDQLEAMQEIYAVIHKYQKRQLENT</sequence>
<dbReference type="Pfam" id="PF10545">
    <property type="entry name" value="MADF_DNA_bdg"/>
    <property type="match status" value="1"/>
</dbReference>
<feature type="coiled-coil region" evidence="1">
    <location>
        <begin position="70"/>
        <end position="97"/>
    </location>
</feature>
<evidence type="ECO:0000256" key="1">
    <source>
        <dbReference type="SAM" id="Coils"/>
    </source>
</evidence>
<dbReference type="SMART" id="SM00595">
    <property type="entry name" value="MADF"/>
    <property type="match status" value="1"/>
</dbReference>
<accession>A0A131YP07</accession>
<reference evidence="3" key="1">
    <citation type="journal article" date="2016" name="Ticks Tick Borne Dis.">
        <title>De novo assembly and annotation of the salivary gland transcriptome of Rhipicephalus appendiculatus male and female ticks during blood feeding.</title>
        <authorList>
            <person name="de Castro M.H."/>
            <person name="de Klerk D."/>
            <person name="Pienaar R."/>
            <person name="Latif A.A."/>
            <person name="Rees D.J."/>
            <person name="Mans B.J."/>
        </authorList>
    </citation>
    <scope>NUCLEOTIDE SEQUENCE</scope>
    <source>
        <tissue evidence="3">Salivary glands</tissue>
    </source>
</reference>
<dbReference type="PANTHER" id="PTHR12243:SF69">
    <property type="entry name" value="SI:CH73-59F11.3"/>
    <property type="match status" value="1"/>
</dbReference>
<dbReference type="GO" id="GO:0005667">
    <property type="term" value="C:transcription regulator complex"/>
    <property type="evidence" value="ECO:0007669"/>
    <property type="project" value="TreeGrafter"/>
</dbReference>
<proteinExistence type="predicted"/>
<feature type="domain" description="MADF" evidence="2">
    <location>
        <begin position="23"/>
        <end position="115"/>
    </location>
</feature>
<dbReference type="AlphaFoldDB" id="A0A131YP07"/>
<protein>
    <recommendedName>
        <fullName evidence="2">MADF domain-containing protein</fullName>
    </recommendedName>
</protein>
<evidence type="ECO:0000259" key="2">
    <source>
        <dbReference type="PROSITE" id="PS51029"/>
    </source>
</evidence>
<dbReference type="PANTHER" id="PTHR12243">
    <property type="entry name" value="MADF DOMAIN TRANSCRIPTION FACTOR"/>
    <property type="match status" value="1"/>
</dbReference>
<evidence type="ECO:0000313" key="3">
    <source>
        <dbReference type="EMBL" id="JAP80697.1"/>
    </source>
</evidence>
<dbReference type="EMBL" id="GEDV01007860">
    <property type="protein sequence ID" value="JAP80697.1"/>
    <property type="molecule type" value="Transcribed_RNA"/>
</dbReference>
<keyword evidence="1" id="KW-0175">Coiled coil</keyword>
<dbReference type="InterPro" id="IPR039353">
    <property type="entry name" value="TF_Adf1"/>
</dbReference>
<dbReference type="GO" id="GO:0006357">
    <property type="term" value="P:regulation of transcription by RNA polymerase II"/>
    <property type="evidence" value="ECO:0007669"/>
    <property type="project" value="TreeGrafter"/>
</dbReference>
<name>A0A131YP07_RHIAP</name>
<organism evidence="3">
    <name type="scientific">Rhipicephalus appendiculatus</name>
    <name type="common">Brown ear tick</name>
    <dbReference type="NCBI Taxonomy" id="34631"/>
    <lineage>
        <taxon>Eukaryota</taxon>
        <taxon>Metazoa</taxon>
        <taxon>Ecdysozoa</taxon>
        <taxon>Arthropoda</taxon>
        <taxon>Chelicerata</taxon>
        <taxon>Arachnida</taxon>
        <taxon>Acari</taxon>
        <taxon>Parasitiformes</taxon>
        <taxon>Ixodida</taxon>
        <taxon>Ixodoidea</taxon>
        <taxon>Ixodidae</taxon>
        <taxon>Rhipicephalinae</taxon>
        <taxon>Rhipicephalus</taxon>
        <taxon>Rhipicephalus</taxon>
    </lineage>
</organism>